<protein>
    <submittedName>
        <fullName evidence="1">Uncharacterized protein</fullName>
    </submittedName>
</protein>
<dbReference type="EMBL" id="JACIJS010000002">
    <property type="protein sequence ID" value="MBB5514838.1"/>
    <property type="molecule type" value="Genomic_DNA"/>
</dbReference>
<proteinExistence type="predicted"/>
<evidence type="ECO:0000313" key="2">
    <source>
        <dbReference type="Proteomes" id="UP000553766"/>
    </source>
</evidence>
<organism evidence="1 2">
    <name type="scientific">Rubricella aquisinus</name>
    <dbReference type="NCBI Taxonomy" id="2028108"/>
    <lineage>
        <taxon>Bacteria</taxon>
        <taxon>Pseudomonadati</taxon>
        <taxon>Pseudomonadota</taxon>
        <taxon>Alphaproteobacteria</taxon>
        <taxon>Rhodobacterales</taxon>
        <taxon>Paracoccaceae</taxon>
        <taxon>Rubricella</taxon>
    </lineage>
</organism>
<comment type="caution">
    <text evidence="1">The sequence shown here is derived from an EMBL/GenBank/DDBJ whole genome shotgun (WGS) entry which is preliminary data.</text>
</comment>
<accession>A0A840WI84</accession>
<sequence length="272" mass="30482">MSLPTIGSLWIGPRLSFLEVVVIRSYLDAGHPIVLFTLGPLENVPEGVELRDAREVFAPPYTDAQFAENHIFTAIYSDTFRLHMIQDLGYIWADLDAYCVKPYDFESGYLLAYQNPRGSVANGILGLPPTSEALHLSLAMLLDPAPVLPFSRPGKQRRAARMKRLGRPFGFENYNWGASGPRVLTHFLNETGEIIHAQPPSVFIPFETHHHMIVFDPDVPLDRIERPETYSVHLFGLTRVAARDQFNGVLPDGCYLDTICKRHGVDPAAFPV</sequence>
<evidence type="ECO:0000313" key="1">
    <source>
        <dbReference type="EMBL" id="MBB5514838.1"/>
    </source>
</evidence>
<keyword evidence="2" id="KW-1185">Reference proteome</keyword>
<dbReference type="SUPFAM" id="SSF53448">
    <property type="entry name" value="Nucleotide-diphospho-sugar transferases"/>
    <property type="match status" value="1"/>
</dbReference>
<dbReference type="RefSeq" id="WP_184008847.1">
    <property type="nucleotide sequence ID" value="NZ_JACIJS010000002.1"/>
</dbReference>
<gene>
    <name evidence="1" type="ORF">FHS89_000844</name>
</gene>
<name>A0A840WI84_9RHOB</name>
<dbReference type="InterPro" id="IPR029044">
    <property type="entry name" value="Nucleotide-diphossugar_trans"/>
</dbReference>
<dbReference type="AlphaFoldDB" id="A0A840WI84"/>
<dbReference type="Proteomes" id="UP000553766">
    <property type="component" value="Unassembled WGS sequence"/>
</dbReference>
<reference evidence="1 2" key="1">
    <citation type="submission" date="2020-08" db="EMBL/GenBank/DDBJ databases">
        <title>Genomic Encyclopedia of Type Strains, Phase IV (KMG-IV): sequencing the most valuable type-strain genomes for metagenomic binning, comparative biology and taxonomic classification.</title>
        <authorList>
            <person name="Goeker M."/>
        </authorList>
    </citation>
    <scope>NUCLEOTIDE SEQUENCE [LARGE SCALE GENOMIC DNA]</scope>
    <source>
        <strain evidence="1 2">DSM 103377</strain>
    </source>
</reference>